<evidence type="ECO:0000313" key="3">
    <source>
        <dbReference type="Proteomes" id="UP000823405"/>
    </source>
</evidence>
<feature type="compositionally biased region" description="Basic and acidic residues" evidence="1">
    <location>
        <begin position="138"/>
        <end position="150"/>
    </location>
</feature>
<dbReference type="OrthoDB" id="9890280at2759"/>
<organism evidence="2 3">
    <name type="scientific">Linnemannia gamsii</name>
    <dbReference type="NCBI Taxonomy" id="64522"/>
    <lineage>
        <taxon>Eukaryota</taxon>
        <taxon>Fungi</taxon>
        <taxon>Fungi incertae sedis</taxon>
        <taxon>Mucoromycota</taxon>
        <taxon>Mortierellomycotina</taxon>
        <taxon>Mortierellomycetes</taxon>
        <taxon>Mortierellales</taxon>
        <taxon>Mortierellaceae</taxon>
        <taxon>Linnemannia</taxon>
    </lineage>
</organism>
<feature type="compositionally biased region" description="Acidic residues" evidence="1">
    <location>
        <begin position="108"/>
        <end position="137"/>
    </location>
</feature>
<name>A0A9P6QQM0_9FUNG</name>
<sequence length="180" mass="19585">MDRKSTSISIVITETTDSVENPESGAPLAVQVDDQTSVEPIAESTGTTFSAEGSSTGPSQQKEHDQQQQKQHASIAVTQQKRKWARRTKVVKLEEQTATLSTLKSSSADEEEDVEDEDDEAEEGEESTTSDSGDSDGEYGKASKRTKVEKSAPVFKTPAESELSEYGKLYSPFQAKNMLS</sequence>
<dbReference type="EMBL" id="JAAAIN010002538">
    <property type="protein sequence ID" value="KAG0292207.1"/>
    <property type="molecule type" value="Genomic_DNA"/>
</dbReference>
<accession>A0A9P6QQM0</accession>
<comment type="caution">
    <text evidence="2">The sequence shown here is derived from an EMBL/GenBank/DDBJ whole genome shotgun (WGS) entry which is preliminary data.</text>
</comment>
<feature type="compositionally biased region" description="Polar residues" evidence="1">
    <location>
        <begin position="33"/>
        <end position="59"/>
    </location>
</feature>
<evidence type="ECO:0000256" key="1">
    <source>
        <dbReference type="SAM" id="MobiDB-lite"/>
    </source>
</evidence>
<gene>
    <name evidence="2" type="ORF">BGZ97_005662</name>
</gene>
<reference evidence="2" key="1">
    <citation type="journal article" date="2020" name="Fungal Divers.">
        <title>Resolving the Mortierellaceae phylogeny through synthesis of multi-gene phylogenetics and phylogenomics.</title>
        <authorList>
            <person name="Vandepol N."/>
            <person name="Liber J."/>
            <person name="Desiro A."/>
            <person name="Na H."/>
            <person name="Kennedy M."/>
            <person name="Barry K."/>
            <person name="Grigoriev I.V."/>
            <person name="Miller A.N."/>
            <person name="O'Donnell K."/>
            <person name="Stajich J.E."/>
            <person name="Bonito G."/>
        </authorList>
    </citation>
    <scope>NUCLEOTIDE SEQUENCE</scope>
    <source>
        <strain evidence="2">NVP60</strain>
    </source>
</reference>
<evidence type="ECO:0000313" key="2">
    <source>
        <dbReference type="EMBL" id="KAG0292207.1"/>
    </source>
</evidence>
<dbReference type="AlphaFoldDB" id="A0A9P6QQM0"/>
<feature type="compositionally biased region" description="Low complexity" evidence="1">
    <location>
        <begin position="97"/>
        <end position="106"/>
    </location>
</feature>
<dbReference type="Proteomes" id="UP000823405">
    <property type="component" value="Unassembled WGS sequence"/>
</dbReference>
<keyword evidence="3" id="KW-1185">Reference proteome</keyword>
<proteinExistence type="predicted"/>
<feature type="region of interest" description="Disordered" evidence="1">
    <location>
        <begin position="1"/>
        <end position="180"/>
    </location>
</feature>
<feature type="compositionally biased region" description="Basic residues" evidence="1">
    <location>
        <begin position="80"/>
        <end position="90"/>
    </location>
</feature>
<protein>
    <submittedName>
        <fullName evidence="2">Uncharacterized protein</fullName>
    </submittedName>
</protein>
<feature type="compositionally biased region" description="Low complexity" evidence="1">
    <location>
        <begin position="1"/>
        <end position="18"/>
    </location>
</feature>